<evidence type="ECO:0000313" key="4">
    <source>
        <dbReference type="Proteomes" id="UP000629596"/>
    </source>
</evidence>
<protein>
    <submittedName>
        <fullName evidence="2">Uncharacterized protein</fullName>
    </submittedName>
</protein>
<accession>A0A3D8HBY6</accession>
<name>A0A3D8HBY6_9BACT</name>
<reference evidence="1 4" key="2">
    <citation type="submission" date="2020-08" db="EMBL/GenBank/DDBJ databases">
        <title>Genome public.</title>
        <authorList>
            <person name="Liu C."/>
            <person name="Sun Q."/>
        </authorList>
    </citation>
    <scope>NUCLEOTIDE SEQUENCE [LARGE SCALE GENOMIC DNA]</scope>
    <source>
        <strain evidence="1 4">426_9</strain>
    </source>
</reference>
<dbReference type="Proteomes" id="UP000629596">
    <property type="component" value="Unassembled WGS sequence"/>
</dbReference>
<dbReference type="EMBL" id="JACRTI010000047">
    <property type="protein sequence ID" value="MBC8603148.1"/>
    <property type="molecule type" value="Genomic_DNA"/>
</dbReference>
<sequence length="318" mass="36791">MRNLLFKVCTVVLGSVLLLSSCDKDHWDEQQGDCFYGYKVENRNVFDLRSITHCPYNQDTAFLTGIKNEKHWIGMFDQQTKKQLQEWNGSETIDREIKIDRGYGEIETMRLSAFHFESDIHKTSWGFVMIPYYTERGSNWGIGMLEAGGYARDILLLNGDKLIVYPLNNPGIVQPHWFQESIVVSSYEYGGEGIDYTVLSPDGKKVVDMKDRPQNWLVEEKNIFPVSYTDGIGLRDWRRDAERCDIRIYRNNYAISETVWETPIPSLLNIKGDARFNITVLEQGNPIWKYRIDVTNRDGSKQQVLFTVNVETGALTEI</sequence>
<evidence type="ECO:0000313" key="3">
    <source>
        <dbReference type="Proteomes" id="UP000256321"/>
    </source>
</evidence>
<proteinExistence type="predicted"/>
<reference evidence="2 3" key="1">
    <citation type="submission" date="2018-07" db="EMBL/GenBank/DDBJ databases">
        <title>Parabacteroides acidifaciens nov. sp., isolated from human feces.</title>
        <authorList>
            <person name="Wang Y.J."/>
        </authorList>
    </citation>
    <scope>NUCLEOTIDE SEQUENCE [LARGE SCALE GENOMIC DNA]</scope>
    <source>
        <strain evidence="2 3">426-9</strain>
    </source>
</reference>
<evidence type="ECO:0000313" key="1">
    <source>
        <dbReference type="EMBL" id="MBC8603148.1"/>
    </source>
</evidence>
<dbReference type="Proteomes" id="UP000256321">
    <property type="component" value="Unassembled WGS sequence"/>
</dbReference>
<dbReference type="EMBL" id="QREV01000047">
    <property type="protein sequence ID" value="RDU48152.1"/>
    <property type="molecule type" value="Genomic_DNA"/>
</dbReference>
<dbReference type="PROSITE" id="PS51257">
    <property type="entry name" value="PROKAR_LIPOPROTEIN"/>
    <property type="match status" value="1"/>
</dbReference>
<organism evidence="2 3">
    <name type="scientific">Parabacteroides acidifaciens</name>
    <dbReference type="NCBI Taxonomy" id="2290935"/>
    <lineage>
        <taxon>Bacteria</taxon>
        <taxon>Pseudomonadati</taxon>
        <taxon>Bacteroidota</taxon>
        <taxon>Bacteroidia</taxon>
        <taxon>Bacteroidales</taxon>
        <taxon>Tannerellaceae</taxon>
        <taxon>Parabacteroides</taxon>
    </lineage>
</organism>
<gene>
    <name evidence="2" type="ORF">DWU89_16040</name>
    <name evidence="1" type="ORF">H8784_15660</name>
</gene>
<keyword evidence="4" id="KW-1185">Reference proteome</keyword>
<dbReference type="RefSeq" id="WP_115500638.1">
    <property type="nucleotide sequence ID" value="NZ_JACRTI010000047.1"/>
</dbReference>
<comment type="caution">
    <text evidence="2">The sequence shown here is derived from an EMBL/GenBank/DDBJ whole genome shotgun (WGS) entry which is preliminary data.</text>
</comment>
<dbReference type="AlphaFoldDB" id="A0A3D8HBY6"/>
<evidence type="ECO:0000313" key="2">
    <source>
        <dbReference type="EMBL" id="RDU48152.1"/>
    </source>
</evidence>